<protein>
    <submittedName>
        <fullName evidence="1">Uncharacterized protein</fullName>
    </submittedName>
</protein>
<reference evidence="1 2" key="1">
    <citation type="journal article" date="2017" name="Mol. Biol. Evol.">
        <title>The 4-celled Tetrabaena socialis nuclear genome reveals the essential components for genetic control of cell number at the origin of multicellularity in the volvocine lineage.</title>
        <authorList>
            <person name="Featherston J."/>
            <person name="Arakaki Y."/>
            <person name="Hanschen E.R."/>
            <person name="Ferris P.J."/>
            <person name="Michod R.E."/>
            <person name="Olson B.J.S.C."/>
            <person name="Nozaki H."/>
            <person name="Durand P.M."/>
        </authorList>
    </citation>
    <scope>NUCLEOTIDE SEQUENCE [LARGE SCALE GENOMIC DNA]</scope>
    <source>
        <strain evidence="1 2">NIES-571</strain>
    </source>
</reference>
<keyword evidence="2" id="KW-1185">Reference proteome</keyword>
<dbReference type="Proteomes" id="UP000236333">
    <property type="component" value="Unassembled WGS sequence"/>
</dbReference>
<dbReference type="OrthoDB" id="10627586at2759"/>
<name>A0A2J8AK77_9CHLO</name>
<proteinExistence type="predicted"/>
<evidence type="ECO:0000313" key="2">
    <source>
        <dbReference type="Proteomes" id="UP000236333"/>
    </source>
</evidence>
<comment type="caution">
    <text evidence="1">The sequence shown here is derived from an EMBL/GenBank/DDBJ whole genome shotgun (WGS) entry which is preliminary data.</text>
</comment>
<gene>
    <name evidence="1" type="ORF">TSOC_000113</name>
</gene>
<sequence length="164" mass="18026">MPSTYGPAWARTDDDGPLQRGSELNFTGTADSLLAQVQVLGRVLKGLVRPQIVKALSRYGSRFFGSRFTANAALDECKMSTLIASDNDLRARVSRLMDAGAFAAAMDKCNFQRNVDAHTNSTTRLRQEMKALVDGGMVALMQEEMPVESTNLERHDEFLAILPT</sequence>
<dbReference type="AlphaFoldDB" id="A0A2J8AK77"/>
<dbReference type="EMBL" id="PGGS01000002">
    <property type="protein sequence ID" value="PNH12925.1"/>
    <property type="molecule type" value="Genomic_DNA"/>
</dbReference>
<evidence type="ECO:0000313" key="1">
    <source>
        <dbReference type="EMBL" id="PNH12925.1"/>
    </source>
</evidence>
<accession>A0A2J8AK77</accession>
<organism evidence="1 2">
    <name type="scientific">Tetrabaena socialis</name>
    <dbReference type="NCBI Taxonomy" id="47790"/>
    <lineage>
        <taxon>Eukaryota</taxon>
        <taxon>Viridiplantae</taxon>
        <taxon>Chlorophyta</taxon>
        <taxon>core chlorophytes</taxon>
        <taxon>Chlorophyceae</taxon>
        <taxon>CS clade</taxon>
        <taxon>Chlamydomonadales</taxon>
        <taxon>Tetrabaenaceae</taxon>
        <taxon>Tetrabaena</taxon>
    </lineage>
</organism>